<proteinExistence type="predicted"/>
<evidence type="ECO:0000313" key="2">
    <source>
        <dbReference type="Proteomes" id="UP000229749"/>
    </source>
</evidence>
<sequence length="101" mass="11717">MRRAGYGELRNRQGQISYAARIGNGPFPRFHAYVQDTEDGGIEINLHLDQKEHNLGEGAAHAGEYEGPLLIQEMERLLRWIAYIQQENEKIENLHDNEHDY</sequence>
<dbReference type="Proteomes" id="UP000229749">
    <property type="component" value="Unassembled WGS sequence"/>
</dbReference>
<evidence type="ECO:0000313" key="1">
    <source>
        <dbReference type="EMBL" id="PJA47174.1"/>
    </source>
</evidence>
<name>A0A2M7XH21_9BACT</name>
<gene>
    <name evidence="1" type="ORF">CO172_02830</name>
</gene>
<protein>
    <submittedName>
        <fullName evidence="1">Uncharacterized protein</fullName>
    </submittedName>
</protein>
<reference evidence="2" key="1">
    <citation type="submission" date="2017-09" db="EMBL/GenBank/DDBJ databases">
        <title>Depth-based differentiation of microbial function through sediment-hosted aquifers and enrichment of novel symbionts in the deep terrestrial subsurface.</title>
        <authorList>
            <person name="Probst A.J."/>
            <person name="Ladd B."/>
            <person name="Jarett J.K."/>
            <person name="Geller-Mcgrath D.E."/>
            <person name="Sieber C.M.K."/>
            <person name="Emerson J.B."/>
            <person name="Anantharaman K."/>
            <person name="Thomas B.C."/>
            <person name="Malmstrom R."/>
            <person name="Stieglmeier M."/>
            <person name="Klingl A."/>
            <person name="Woyke T."/>
            <person name="Ryan C.M."/>
            <person name="Banfield J.F."/>
        </authorList>
    </citation>
    <scope>NUCLEOTIDE SEQUENCE [LARGE SCALE GENOMIC DNA]</scope>
</reference>
<accession>A0A2M7XH21</accession>
<comment type="caution">
    <text evidence="1">The sequence shown here is derived from an EMBL/GenBank/DDBJ whole genome shotgun (WGS) entry which is preliminary data.</text>
</comment>
<dbReference type="EMBL" id="PFWS01000044">
    <property type="protein sequence ID" value="PJA47174.1"/>
    <property type="molecule type" value="Genomic_DNA"/>
</dbReference>
<organism evidence="1 2">
    <name type="scientific">Candidatus Uhrbacteria bacterium CG_4_9_14_3_um_filter_36_7</name>
    <dbReference type="NCBI Taxonomy" id="1975033"/>
    <lineage>
        <taxon>Bacteria</taxon>
        <taxon>Candidatus Uhriibacteriota</taxon>
    </lineage>
</organism>
<dbReference type="AlphaFoldDB" id="A0A2M7XH21"/>